<keyword evidence="11 16" id="KW-1015">Disulfide bond</keyword>
<dbReference type="Pfam" id="PF13855">
    <property type="entry name" value="LRR_8"/>
    <property type="match status" value="2"/>
</dbReference>
<feature type="disulfide bond" evidence="16">
    <location>
        <begin position="428"/>
        <end position="450"/>
    </location>
</feature>
<feature type="chain" id="PRO_5018695689" description="Toll-like receptor 2" evidence="18">
    <location>
        <begin position="24"/>
        <end position="795"/>
    </location>
</feature>
<evidence type="ECO:0000256" key="10">
    <source>
        <dbReference type="ARBA" id="ARBA00023136"/>
    </source>
</evidence>
<feature type="disulfide bond" evidence="16">
    <location>
        <begin position="28"/>
        <end position="33"/>
    </location>
</feature>
<dbReference type="GO" id="GO:0042497">
    <property type="term" value="F:triacyl lipopeptide binding"/>
    <property type="evidence" value="ECO:0007669"/>
    <property type="project" value="TreeGrafter"/>
</dbReference>
<gene>
    <name evidence="20" type="primary">TLR2</name>
</gene>
<dbReference type="OrthoDB" id="1081807at2759"/>
<protein>
    <recommendedName>
        <fullName evidence="15">Toll-like receptor 2</fullName>
    </recommendedName>
</protein>
<keyword evidence="3 15" id="KW-0399">Innate immunity</keyword>
<evidence type="ECO:0000256" key="16">
    <source>
        <dbReference type="PIRSR" id="PIRSR037595-2"/>
    </source>
</evidence>
<keyword evidence="6 18" id="KW-0732">Signal</keyword>
<dbReference type="AlphaFoldDB" id="A0A3Q1HWM2"/>
<sequence length="795" mass="90702">MRIQTYLTFILLLMHQNFKMSRPQCYSCIKTSCNCSRQNLKEVPPAPSKLVTELDLSFNRLEMIMDADFITYGSLKSLIMSNNKIKTIEEQAFVPLTPLEKLDLSSNELETLSAGWFKNLSSLQSLNLLGNKYETLGPSHLFHPLKKLRALYFGGSYFQSVRKTDFSGLSCLEQLFFDGTNLHDYAEGCFRQIGPISHVTLGLNGLFGRNQALVKVILSDVVHPNTTLTLTDTQFTTAHQMFLLNVAVKAGTTSVILKNVIMTAEACFALLLLLSPSGVTMLALEDVKFIHSVTVFWYIPDMKHVNVVFLKNIEVPQFYSFPALLFLLPLLRVMKKMSLINSMLFAIPCKSSSSMSKLEYMDISDNIFSDIALSEMMCDGKGVLWNLQTINVSRNHLLSINSQLFTKLAKLRNIDMSGNVFQSMPETCHWPPSLRYLNLSSTHLTKVTSCLPESLHILDLSNNFLTVFTIKLPFLTELYISGNKISSFPHGGLYPSLTSLSIQDNNLHTFSSNNLNDFNNLMSLKAASNTYVCSCDFVAFMTSDVRKHRVKIGDEFRMYICDSPFAMRGTSVVDVRLSVFECHTALAFSLLCSAILAVFLLFVILCHKFSVLWYLKMTWAWVRAKRKPKLVKAELAYDAFVSYSEMDSGWVEAHLVPELEQSEPPLRLCLHKRDFVPGGWILDNIMDGIEKSYKTLFILSQHFVRSEWCKYELDYTHFRLFDQNDDTVVLILLEPIDKKTIPKKFCQLRRVMNSRTYLEWPDDDNEIPRFWHSLKTAINRPVTINDGVNVFNTVW</sequence>
<dbReference type="GO" id="GO:0005886">
    <property type="term" value="C:plasma membrane"/>
    <property type="evidence" value="ECO:0007669"/>
    <property type="project" value="TreeGrafter"/>
</dbReference>
<dbReference type="PRINTS" id="PR01537">
    <property type="entry name" value="INTRLKN1R1F"/>
</dbReference>
<keyword evidence="21" id="KW-1185">Reference proteome</keyword>
<feature type="signal peptide" evidence="18">
    <location>
        <begin position="1"/>
        <end position="23"/>
    </location>
</feature>
<feature type="disulfide bond" evidence="16">
    <location>
        <begin position="349"/>
        <end position="378"/>
    </location>
</feature>
<evidence type="ECO:0000256" key="11">
    <source>
        <dbReference type="ARBA" id="ARBA00023157"/>
    </source>
</evidence>
<dbReference type="GO" id="GO:0045087">
    <property type="term" value="P:innate immune response"/>
    <property type="evidence" value="ECO:0007669"/>
    <property type="project" value="UniProtKB-UniRule"/>
</dbReference>
<dbReference type="SMART" id="SM00255">
    <property type="entry name" value="TIR"/>
    <property type="match status" value="1"/>
</dbReference>
<keyword evidence="8 15" id="KW-0391">Immunity</keyword>
<dbReference type="Ensembl" id="ENSATET00000013620.3">
    <property type="protein sequence ID" value="ENSATEP00000013402.1"/>
    <property type="gene ID" value="ENSATEG00000009374.3"/>
</dbReference>
<dbReference type="Pfam" id="PF01582">
    <property type="entry name" value="TIR"/>
    <property type="match status" value="1"/>
</dbReference>
<evidence type="ECO:0000259" key="19">
    <source>
        <dbReference type="PROSITE" id="PS50104"/>
    </source>
</evidence>
<evidence type="ECO:0000256" key="18">
    <source>
        <dbReference type="SAM" id="SignalP"/>
    </source>
</evidence>
<keyword evidence="13" id="KW-0325">Glycoprotein</keyword>
<comment type="subcellular location">
    <subcellularLocation>
        <location evidence="1">Membrane</location>
        <topology evidence="1">Single-pass type I membrane protein</topology>
    </subcellularLocation>
</comment>
<evidence type="ECO:0000256" key="5">
    <source>
        <dbReference type="ARBA" id="ARBA00022692"/>
    </source>
</evidence>
<evidence type="ECO:0000256" key="3">
    <source>
        <dbReference type="ARBA" id="ARBA00022588"/>
    </source>
</evidence>
<evidence type="ECO:0000313" key="21">
    <source>
        <dbReference type="Proteomes" id="UP000265040"/>
    </source>
</evidence>
<dbReference type="InterPro" id="IPR017241">
    <property type="entry name" value="Toll-like_receptor"/>
</dbReference>
<dbReference type="PROSITE" id="PS50104">
    <property type="entry name" value="TIR"/>
    <property type="match status" value="1"/>
</dbReference>
<dbReference type="GO" id="GO:0043235">
    <property type="term" value="C:receptor complex"/>
    <property type="evidence" value="ECO:0007669"/>
    <property type="project" value="TreeGrafter"/>
</dbReference>
<dbReference type="GO" id="GO:0006954">
    <property type="term" value="P:inflammatory response"/>
    <property type="evidence" value="ECO:0007669"/>
    <property type="project" value="UniProtKB-UniRule"/>
</dbReference>
<dbReference type="PROSITE" id="PS51450">
    <property type="entry name" value="LRR"/>
    <property type="match status" value="1"/>
</dbReference>
<evidence type="ECO:0000256" key="2">
    <source>
        <dbReference type="ARBA" id="ARBA00009634"/>
    </source>
</evidence>
<dbReference type="InterPro" id="IPR003591">
    <property type="entry name" value="Leu-rich_rpt_typical-subtyp"/>
</dbReference>
<dbReference type="SUPFAM" id="SSF52058">
    <property type="entry name" value="L domain-like"/>
    <property type="match status" value="2"/>
</dbReference>
<reference evidence="20" key="3">
    <citation type="submission" date="2025-09" db="UniProtKB">
        <authorList>
            <consortium name="Ensembl"/>
        </authorList>
    </citation>
    <scope>IDENTIFICATION</scope>
</reference>
<keyword evidence="12 15" id="KW-0675">Receptor</keyword>
<dbReference type="InParanoid" id="A0A3Q1HWM2"/>
<evidence type="ECO:0000256" key="9">
    <source>
        <dbReference type="ARBA" id="ARBA00022989"/>
    </source>
</evidence>
<reference evidence="20" key="2">
    <citation type="submission" date="2025-08" db="UniProtKB">
        <authorList>
            <consortium name="Ensembl"/>
        </authorList>
    </citation>
    <scope>IDENTIFICATION</scope>
</reference>
<dbReference type="InterPro" id="IPR032675">
    <property type="entry name" value="LRR_dom_sf"/>
</dbReference>
<accession>A0A3Q1HWM2</accession>
<evidence type="ECO:0000256" key="7">
    <source>
        <dbReference type="ARBA" id="ARBA00022737"/>
    </source>
</evidence>
<dbReference type="GeneTree" id="ENSGT00940000156323"/>
<dbReference type="InterPro" id="IPR035897">
    <property type="entry name" value="Toll_tir_struct_dom_sf"/>
</dbReference>
<dbReference type="InterPro" id="IPR001611">
    <property type="entry name" value="Leu-rich_rpt"/>
</dbReference>
<dbReference type="STRING" id="64144.ENSATEP00000013402"/>
<feature type="transmembrane region" description="Helical" evidence="17">
    <location>
        <begin position="586"/>
        <end position="615"/>
    </location>
</feature>
<evidence type="ECO:0000256" key="4">
    <source>
        <dbReference type="ARBA" id="ARBA00022614"/>
    </source>
</evidence>
<keyword evidence="14 15" id="KW-0395">Inflammatory response</keyword>
<evidence type="ECO:0000256" key="15">
    <source>
        <dbReference type="PIRNR" id="PIRNR037595"/>
    </source>
</evidence>
<proteinExistence type="inferred from homology"/>
<dbReference type="SUPFAM" id="SSF52200">
    <property type="entry name" value="Toll/Interleukin receptor TIR domain"/>
    <property type="match status" value="1"/>
</dbReference>
<dbReference type="PIRSF" id="PIRSF037595">
    <property type="entry name" value="Toll-like_receptor"/>
    <property type="match status" value="1"/>
</dbReference>
<evidence type="ECO:0000256" key="6">
    <source>
        <dbReference type="ARBA" id="ARBA00022729"/>
    </source>
</evidence>
<keyword evidence="5 17" id="KW-0812">Transmembrane</keyword>
<dbReference type="PANTHER" id="PTHR24365:SF17">
    <property type="entry name" value="TOLL-LIKE RECEPTOR 2"/>
    <property type="match status" value="1"/>
</dbReference>
<evidence type="ECO:0000313" key="20">
    <source>
        <dbReference type="Ensembl" id="ENSATEP00000013402.1"/>
    </source>
</evidence>
<dbReference type="Proteomes" id="UP000265040">
    <property type="component" value="Chromosome 1"/>
</dbReference>
<evidence type="ECO:0000256" key="8">
    <source>
        <dbReference type="ARBA" id="ARBA00022859"/>
    </source>
</evidence>
<comment type="similarity">
    <text evidence="2 15">Belongs to the Toll-like receptor family.</text>
</comment>
<dbReference type="GO" id="GO:0004888">
    <property type="term" value="F:transmembrane signaling receptor activity"/>
    <property type="evidence" value="ECO:0007669"/>
    <property type="project" value="InterPro"/>
</dbReference>
<keyword evidence="7" id="KW-0677">Repeat</keyword>
<name>A0A3Q1HWM2_ANATE</name>
<dbReference type="Gene3D" id="3.80.10.10">
    <property type="entry name" value="Ribonuclease Inhibitor"/>
    <property type="match status" value="1"/>
</dbReference>
<dbReference type="PANTHER" id="PTHR24365">
    <property type="entry name" value="TOLL-LIKE RECEPTOR"/>
    <property type="match status" value="1"/>
</dbReference>
<feature type="domain" description="TIR" evidence="19">
    <location>
        <begin position="635"/>
        <end position="778"/>
    </location>
</feature>
<keyword evidence="9 17" id="KW-1133">Transmembrane helix</keyword>
<organism evidence="20 21">
    <name type="scientific">Anabas testudineus</name>
    <name type="common">Climbing perch</name>
    <name type="synonym">Anthias testudineus</name>
    <dbReference type="NCBI Taxonomy" id="64144"/>
    <lineage>
        <taxon>Eukaryota</taxon>
        <taxon>Metazoa</taxon>
        <taxon>Chordata</taxon>
        <taxon>Craniata</taxon>
        <taxon>Vertebrata</taxon>
        <taxon>Euteleostomi</taxon>
        <taxon>Actinopterygii</taxon>
        <taxon>Neopterygii</taxon>
        <taxon>Teleostei</taxon>
        <taxon>Neoteleostei</taxon>
        <taxon>Acanthomorphata</taxon>
        <taxon>Anabantaria</taxon>
        <taxon>Anabantiformes</taxon>
        <taxon>Anabantoidei</taxon>
        <taxon>Anabantidae</taxon>
        <taxon>Anabas</taxon>
    </lineage>
</organism>
<dbReference type="SMART" id="SM00364">
    <property type="entry name" value="LRR_BAC"/>
    <property type="match status" value="5"/>
</dbReference>
<reference evidence="20" key="1">
    <citation type="submission" date="2021-04" db="EMBL/GenBank/DDBJ databases">
        <authorList>
            <consortium name="Wellcome Sanger Institute Data Sharing"/>
        </authorList>
    </citation>
    <scope>NUCLEOTIDE SEQUENCE [LARGE SCALE GENOMIC DNA]</scope>
</reference>
<dbReference type="Gene3D" id="3.40.50.10140">
    <property type="entry name" value="Toll/interleukin-1 receptor homology (TIR) domain"/>
    <property type="match status" value="1"/>
</dbReference>
<dbReference type="SMART" id="SM00369">
    <property type="entry name" value="LRR_TYP"/>
    <property type="match status" value="9"/>
</dbReference>
<dbReference type="InterPro" id="IPR000157">
    <property type="entry name" value="TIR_dom"/>
</dbReference>
<evidence type="ECO:0000256" key="17">
    <source>
        <dbReference type="SAM" id="Phobius"/>
    </source>
</evidence>
<dbReference type="OMA" id="SCNCSRQ"/>
<evidence type="ECO:0000256" key="14">
    <source>
        <dbReference type="ARBA" id="ARBA00023198"/>
    </source>
</evidence>
<dbReference type="GO" id="GO:0002224">
    <property type="term" value="P:toll-like receptor signaling pathway"/>
    <property type="evidence" value="ECO:0007669"/>
    <property type="project" value="UniProtKB-UniRule"/>
</dbReference>
<dbReference type="FunFam" id="3.40.50.10140:FF:000001">
    <property type="entry name" value="Toll-like receptor 2"/>
    <property type="match status" value="1"/>
</dbReference>
<keyword evidence="4" id="KW-0433">Leucine-rich repeat</keyword>
<evidence type="ECO:0000256" key="12">
    <source>
        <dbReference type="ARBA" id="ARBA00023170"/>
    </source>
</evidence>
<evidence type="ECO:0000256" key="13">
    <source>
        <dbReference type="ARBA" id="ARBA00023180"/>
    </source>
</evidence>
<evidence type="ECO:0000256" key="1">
    <source>
        <dbReference type="ARBA" id="ARBA00004479"/>
    </source>
</evidence>
<keyword evidence="10 17" id="KW-0472">Membrane</keyword>
<comment type="function">
    <text evidence="15">Cooperates with LY96 to mediate the innate immune response to bacterial lipoproteins and other microbial cell wall components. Cooperates with TLR1 or TLR6 to mediate the innate immune response to bacterial lipoproteins or lipopeptides. Acts via MYD88 and TRAF6, leading to NF-kappa-B activation, cytokine secretion and the inflammatory response.</text>
</comment>